<dbReference type="Proteomes" id="UP000604046">
    <property type="component" value="Unassembled WGS sequence"/>
</dbReference>
<sequence length="242" mass="27316">MAETREEMLRGVLGEIEKLLVKLLMESERTTTSENMLLRNTSTDALTQSLPMASAALSTGDTMKQRYPLSPTSPTEPPPLLSEEALCQKENSRHSNRSSNHSQKAEHPSKKSLRSVNIVDELYELDGSSLESLELFQLNECWDHMGDAHVSRFTRRASMAITANSHMAISSPIIPIAQRRRCTAVKQVWASTFLFLILLELVQWPLIAFQSRYVGNMDFVKLGFEPLRLHELTVPGFCLPWS</sequence>
<evidence type="ECO:0000313" key="4">
    <source>
        <dbReference type="Proteomes" id="UP000604046"/>
    </source>
</evidence>
<keyword evidence="2" id="KW-0812">Transmembrane</keyword>
<organism evidence="3 4">
    <name type="scientific">Symbiodinium natans</name>
    <dbReference type="NCBI Taxonomy" id="878477"/>
    <lineage>
        <taxon>Eukaryota</taxon>
        <taxon>Sar</taxon>
        <taxon>Alveolata</taxon>
        <taxon>Dinophyceae</taxon>
        <taxon>Suessiales</taxon>
        <taxon>Symbiodiniaceae</taxon>
        <taxon>Symbiodinium</taxon>
    </lineage>
</organism>
<gene>
    <name evidence="3" type="ORF">SNAT2548_LOCUS19270</name>
</gene>
<keyword evidence="4" id="KW-1185">Reference proteome</keyword>
<keyword evidence="2" id="KW-0472">Membrane</keyword>
<dbReference type="AlphaFoldDB" id="A0A812PDX6"/>
<accession>A0A812PDX6</accession>
<evidence type="ECO:0000313" key="3">
    <source>
        <dbReference type="EMBL" id="CAE7359471.1"/>
    </source>
</evidence>
<keyword evidence="2" id="KW-1133">Transmembrane helix</keyword>
<protein>
    <submittedName>
        <fullName evidence="3">Uncharacterized protein</fullName>
    </submittedName>
</protein>
<dbReference type="EMBL" id="CAJNDS010002171">
    <property type="protein sequence ID" value="CAE7359471.1"/>
    <property type="molecule type" value="Genomic_DNA"/>
</dbReference>
<evidence type="ECO:0000256" key="2">
    <source>
        <dbReference type="SAM" id="Phobius"/>
    </source>
</evidence>
<name>A0A812PDX6_9DINO</name>
<proteinExistence type="predicted"/>
<comment type="caution">
    <text evidence="3">The sequence shown here is derived from an EMBL/GenBank/DDBJ whole genome shotgun (WGS) entry which is preliminary data.</text>
</comment>
<feature type="transmembrane region" description="Helical" evidence="2">
    <location>
        <begin position="188"/>
        <end position="207"/>
    </location>
</feature>
<reference evidence="3" key="1">
    <citation type="submission" date="2021-02" db="EMBL/GenBank/DDBJ databases">
        <authorList>
            <person name="Dougan E. K."/>
            <person name="Rhodes N."/>
            <person name="Thang M."/>
            <person name="Chan C."/>
        </authorList>
    </citation>
    <scope>NUCLEOTIDE SEQUENCE</scope>
</reference>
<feature type="region of interest" description="Disordered" evidence="1">
    <location>
        <begin position="58"/>
        <end position="112"/>
    </location>
</feature>
<evidence type="ECO:0000256" key="1">
    <source>
        <dbReference type="SAM" id="MobiDB-lite"/>
    </source>
</evidence>